<dbReference type="PROSITE" id="PS50164">
    <property type="entry name" value="GIY_YIG"/>
    <property type="match status" value="1"/>
</dbReference>
<accession>A0A433MT80</accession>
<dbReference type="InterPro" id="IPR035901">
    <property type="entry name" value="GIY-YIG_endonuc_sf"/>
</dbReference>
<dbReference type="SUPFAM" id="SSF82771">
    <property type="entry name" value="GIY-YIG endonuclease"/>
    <property type="match status" value="1"/>
</dbReference>
<dbReference type="EMBL" id="RXFT01000017">
    <property type="protein sequence ID" value="RUR71073.1"/>
    <property type="molecule type" value="Genomic_DNA"/>
</dbReference>
<dbReference type="Pfam" id="PF01541">
    <property type="entry name" value="GIY-YIG"/>
    <property type="match status" value="1"/>
</dbReference>
<dbReference type="Proteomes" id="UP000281118">
    <property type="component" value="Unassembled WGS sequence"/>
</dbReference>
<feature type="domain" description="GIY-YIG" evidence="2">
    <location>
        <begin position="81"/>
        <end position="164"/>
    </location>
</feature>
<feature type="transmembrane region" description="Helical" evidence="1">
    <location>
        <begin position="83"/>
        <end position="101"/>
    </location>
</feature>
<sequence length="361" mass="41029">MRLTEELLDKGIGCTGGHSREQLAILGVDWPLVSGWKKALLSREVSEEDFAEFVRLAKRDSEGDAHGPAPNDQDKERRVAKSAVLYIYVLALAGGHFYVGMTDNFARRFRQHCSGIAAEWTTLHPPLQALRCVPTGTSNRSQAAKMEDEVTLALMLQHGADKVRGGQYANVSQEFVDFALKSHGHWDKFKRRELDRQAFESEGSWAEALDSFLKVALTYYDAGAPVDQCDAVFAACYRLTRYRYWREEFAPALSWDFWSRKGVLPVLLTFKYGRVIGSRSASPHDVLASALNRGRRNKPKLQRLFLLAWKGYLPPVTPSQAVTTERFMQYLTQQITFDHQYDEFVSVLLPELRHLLRSRAP</sequence>
<evidence type="ECO:0000313" key="3">
    <source>
        <dbReference type="EMBL" id="RUR71073.1"/>
    </source>
</evidence>
<dbReference type="Gene3D" id="3.40.1440.10">
    <property type="entry name" value="GIY-YIG endonuclease"/>
    <property type="match status" value="1"/>
</dbReference>
<comment type="caution">
    <text evidence="3">The sequence shown here is derived from an EMBL/GenBank/DDBJ whole genome shotgun (WGS) entry which is preliminary data.</text>
</comment>
<dbReference type="InterPro" id="IPR000305">
    <property type="entry name" value="GIY-YIG_endonuc"/>
</dbReference>
<keyword evidence="1" id="KW-1133">Transmembrane helix</keyword>
<reference evidence="3 4" key="1">
    <citation type="submission" date="2018-12" db="EMBL/GenBank/DDBJ databases">
        <title>The genome sequences of Variovorax guangxiensis DSM 27352.</title>
        <authorList>
            <person name="Gao J."/>
            <person name="Sun J."/>
        </authorList>
    </citation>
    <scope>NUCLEOTIDE SEQUENCE [LARGE SCALE GENOMIC DNA]</scope>
    <source>
        <strain evidence="3 4">DSM 27352</strain>
    </source>
</reference>
<proteinExistence type="predicted"/>
<keyword evidence="1" id="KW-0812">Transmembrane</keyword>
<gene>
    <name evidence="3" type="ORF">EJP67_28865</name>
</gene>
<dbReference type="AlphaFoldDB" id="A0A433MT80"/>
<dbReference type="RefSeq" id="WP_126025156.1">
    <property type="nucleotide sequence ID" value="NZ_RXFT01000017.1"/>
</dbReference>
<name>A0A433MT80_9BURK</name>
<keyword evidence="1" id="KW-0472">Membrane</keyword>
<organism evidence="3 4">
    <name type="scientific">Variovorax guangxiensis</name>
    <dbReference type="NCBI Taxonomy" id="1775474"/>
    <lineage>
        <taxon>Bacteria</taxon>
        <taxon>Pseudomonadati</taxon>
        <taxon>Pseudomonadota</taxon>
        <taxon>Betaproteobacteria</taxon>
        <taxon>Burkholderiales</taxon>
        <taxon>Comamonadaceae</taxon>
        <taxon>Variovorax</taxon>
    </lineage>
</organism>
<dbReference type="OrthoDB" id="9807770at2"/>
<evidence type="ECO:0000313" key="4">
    <source>
        <dbReference type="Proteomes" id="UP000281118"/>
    </source>
</evidence>
<protein>
    <recommendedName>
        <fullName evidence="2">GIY-YIG domain-containing protein</fullName>
    </recommendedName>
</protein>
<evidence type="ECO:0000256" key="1">
    <source>
        <dbReference type="SAM" id="Phobius"/>
    </source>
</evidence>
<evidence type="ECO:0000259" key="2">
    <source>
        <dbReference type="PROSITE" id="PS50164"/>
    </source>
</evidence>